<feature type="compositionally biased region" description="Basic and acidic residues" evidence="1">
    <location>
        <begin position="1"/>
        <end position="31"/>
    </location>
</feature>
<keyword evidence="3" id="KW-1185">Reference proteome</keyword>
<name>A0A7R9PTU7_9ACAR</name>
<feature type="compositionally biased region" description="Basic and acidic residues" evidence="1">
    <location>
        <begin position="70"/>
        <end position="79"/>
    </location>
</feature>
<dbReference type="EMBL" id="CAJPIZ010000222">
    <property type="protein sequence ID" value="CAG2100822.1"/>
    <property type="molecule type" value="Genomic_DNA"/>
</dbReference>
<feature type="compositionally biased region" description="Basic residues" evidence="1">
    <location>
        <begin position="132"/>
        <end position="145"/>
    </location>
</feature>
<evidence type="ECO:0000256" key="1">
    <source>
        <dbReference type="SAM" id="MobiDB-lite"/>
    </source>
</evidence>
<dbReference type="AlphaFoldDB" id="A0A7R9PTU7"/>
<feature type="compositionally biased region" description="Low complexity" evidence="1">
    <location>
        <begin position="146"/>
        <end position="163"/>
    </location>
</feature>
<feature type="compositionally biased region" description="Basic residues" evidence="1">
    <location>
        <begin position="164"/>
        <end position="178"/>
    </location>
</feature>
<accession>A0A7R9PTU7</accession>
<gene>
    <name evidence="2" type="ORF">OSB1V03_LOCUS879</name>
</gene>
<protein>
    <submittedName>
        <fullName evidence="2">Uncharacterized protein</fullName>
    </submittedName>
</protein>
<feature type="region of interest" description="Disordered" evidence="1">
    <location>
        <begin position="1"/>
        <end position="189"/>
    </location>
</feature>
<sequence length="224" mass="24883">MNIKQMRKEVENNTTREKKSQQNDAKPKESTAKVLSPSPAAVPQRRRPSPAAVPQQRRPSPSRSRSRSRSLSEESEPKPKRLKSAVVCDTRKAKDIPKSYSNYNESSAKRSESRSNRSVTPEQRSRQSSRSYRSRSRSLSSKHSRTSSSSSSSSSASSKSSAGSRHKSRSPSIPRRKGSPTPESVPFLTDGAHGLALSRLRVVAIPRDLGLETVGDRYPYRLIH</sequence>
<reference evidence="2" key="1">
    <citation type="submission" date="2020-11" db="EMBL/GenBank/DDBJ databases">
        <authorList>
            <person name="Tran Van P."/>
        </authorList>
    </citation>
    <scope>NUCLEOTIDE SEQUENCE</scope>
</reference>
<evidence type="ECO:0000313" key="2">
    <source>
        <dbReference type="EMBL" id="CAD7620392.1"/>
    </source>
</evidence>
<dbReference type="Proteomes" id="UP000759131">
    <property type="component" value="Unassembled WGS sequence"/>
</dbReference>
<proteinExistence type="predicted"/>
<organism evidence="2">
    <name type="scientific">Medioppia subpectinata</name>
    <dbReference type="NCBI Taxonomy" id="1979941"/>
    <lineage>
        <taxon>Eukaryota</taxon>
        <taxon>Metazoa</taxon>
        <taxon>Ecdysozoa</taxon>
        <taxon>Arthropoda</taxon>
        <taxon>Chelicerata</taxon>
        <taxon>Arachnida</taxon>
        <taxon>Acari</taxon>
        <taxon>Acariformes</taxon>
        <taxon>Sarcoptiformes</taxon>
        <taxon>Oribatida</taxon>
        <taxon>Brachypylina</taxon>
        <taxon>Oppioidea</taxon>
        <taxon>Oppiidae</taxon>
        <taxon>Medioppia</taxon>
    </lineage>
</organism>
<evidence type="ECO:0000313" key="3">
    <source>
        <dbReference type="Proteomes" id="UP000759131"/>
    </source>
</evidence>
<dbReference type="EMBL" id="OC854797">
    <property type="protein sequence ID" value="CAD7620392.1"/>
    <property type="molecule type" value="Genomic_DNA"/>
</dbReference>